<dbReference type="InterPro" id="IPR045098">
    <property type="entry name" value="Fyv10_fam"/>
</dbReference>
<dbReference type="InterPro" id="IPR024964">
    <property type="entry name" value="CTLH/CRA"/>
</dbReference>
<dbReference type="RefSeq" id="XP_019036666.1">
    <property type="nucleotide sequence ID" value="XM_019182813.1"/>
</dbReference>
<dbReference type="GO" id="GO:0005737">
    <property type="term" value="C:cytoplasm"/>
    <property type="evidence" value="ECO:0007669"/>
    <property type="project" value="UniProtKB-SubCell"/>
</dbReference>
<evidence type="ECO:0000259" key="12">
    <source>
        <dbReference type="PROSITE" id="PS51867"/>
    </source>
</evidence>
<evidence type="ECO:0000256" key="1">
    <source>
        <dbReference type="ARBA" id="ARBA00004496"/>
    </source>
</evidence>
<evidence type="ECO:0000256" key="6">
    <source>
        <dbReference type="ARBA" id="ARBA00061136"/>
    </source>
</evidence>
<keyword evidence="4 9" id="KW-0863">Zinc-finger</keyword>
<dbReference type="InterPro" id="IPR013083">
    <property type="entry name" value="Znf_RING/FYVE/PHD"/>
</dbReference>
<dbReference type="GO" id="GO:0005634">
    <property type="term" value="C:nucleus"/>
    <property type="evidence" value="ECO:0007669"/>
    <property type="project" value="TreeGrafter"/>
</dbReference>
<evidence type="ECO:0000313" key="14">
    <source>
        <dbReference type="Proteomes" id="UP000094112"/>
    </source>
</evidence>
<dbReference type="Pfam" id="PF10607">
    <property type="entry name" value="CTLH"/>
    <property type="match status" value="1"/>
</dbReference>
<dbReference type="GeneID" id="30200059"/>
<evidence type="ECO:0000256" key="9">
    <source>
        <dbReference type="PROSITE-ProRule" id="PRU01215"/>
    </source>
</evidence>
<dbReference type="CDD" id="cd16652">
    <property type="entry name" value="dRING_Rmd5p-like"/>
    <property type="match status" value="1"/>
</dbReference>
<dbReference type="PROSITE" id="PS50897">
    <property type="entry name" value="CTLH"/>
    <property type="match status" value="1"/>
</dbReference>
<dbReference type="EMBL" id="KV454213">
    <property type="protein sequence ID" value="ODQ57459.1"/>
    <property type="molecule type" value="Genomic_DNA"/>
</dbReference>
<organism evidence="13 14">
    <name type="scientific">Wickerhamomyces anomalus (strain ATCC 58044 / CBS 1984 / NCYC 433 / NRRL Y-366-8)</name>
    <name type="common">Yeast</name>
    <name type="synonym">Hansenula anomala</name>
    <dbReference type="NCBI Taxonomy" id="683960"/>
    <lineage>
        <taxon>Eukaryota</taxon>
        <taxon>Fungi</taxon>
        <taxon>Dikarya</taxon>
        <taxon>Ascomycota</taxon>
        <taxon>Saccharomycotina</taxon>
        <taxon>Saccharomycetes</taxon>
        <taxon>Phaffomycetales</taxon>
        <taxon>Wickerhamomycetaceae</taxon>
        <taxon>Wickerhamomyces</taxon>
    </lineage>
</organism>
<dbReference type="OrthoDB" id="1933281at2759"/>
<evidence type="ECO:0000259" key="11">
    <source>
        <dbReference type="PROSITE" id="PS50897"/>
    </source>
</evidence>
<evidence type="ECO:0000256" key="7">
    <source>
        <dbReference type="ARBA" id="ARBA00075398"/>
    </source>
</evidence>
<keyword evidence="10" id="KW-0472">Membrane</keyword>
<dbReference type="AlphaFoldDB" id="A0A1E3NW71"/>
<keyword evidence="3" id="KW-0479">Metal-binding</keyword>
<keyword evidence="2" id="KW-0963">Cytoplasm</keyword>
<feature type="domain" description="CTLH" evidence="11">
    <location>
        <begin position="5"/>
        <end position="56"/>
    </location>
</feature>
<dbReference type="GO" id="GO:0061630">
    <property type="term" value="F:ubiquitin protein ligase activity"/>
    <property type="evidence" value="ECO:0007669"/>
    <property type="project" value="InterPro"/>
</dbReference>
<keyword evidence="10" id="KW-1133">Transmembrane helix</keyword>
<evidence type="ECO:0000256" key="2">
    <source>
        <dbReference type="ARBA" id="ARBA00022490"/>
    </source>
</evidence>
<proteinExistence type="inferred from homology"/>
<gene>
    <name evidence="13" type="ORF">WICANDRAFT_57746</name>
</gene>
<dbReference type="InterPro" id="IPR027370">
    <property type="entry name" value="Znf-RING_euk"/>
</dbReference>
<comment type="subcellular location">
    <subcellularLocation>
        <location evidence="1">Cytoplasm</location>
    </subcellularLocation>
</comment>
<dbReference type="InterPro" id="IPR044063">
    <property type="entry name" value="ZF_RING_GID"/>
</dbReference>
<reference evidence="13 14" key="1">
    <citation type="journal article" date="2016" name="Proc. Natl. Acad. Sci. U.S.A.">
        <title>Comparative genomics of biotechnologically important yeasts.</title>
        <authorList>
            <person name="Riley R."/>
            <person name="Haridas S."/>
            <person name="Wolfe K.H."/>
            <person name="Lopes M.R."/>
            <person name="Hittinger C.T."/>
            <person name="Goeker M."/>
            <person name="Salamov A.A."/>
            <person name="Wisecaver J.H."/>
            <person name="Long T.M."/>
            <person name="Calvey C.H."/>
            <person name="Aerts A.L."/>
            <person name="Barry K.W."/>
            <person name="Choi C."/>
            <person name="Clum A."/>
            <person name="Coughlan A.Y."/>
            <person name="Deshpande S."/>
            <person name="Douglass A.P."/>
            <person name="Hanson S.J."/>
            <person name="Klenk H.-P."/>
            <person name="LaButti K.M."/>
            <person name="Lapidus A."/>
            <person name="Lindquist E.A."/>
            <person name="Lipzen A.M."/>
            <person name="Meier-Kolthoff J.P."/>
            <person name="Ohm R.A."/>
            <person name="Otillar R.P."/>
            <person name="Pangilinan J.L."/>
            <person name="Peng Y."/>
            <person name="Rokas A."/>
            <person name="Rosa C.A."/>
            <person name="Scheuner C."/>
            <person name="Sibirny A.A."/>
            <person name="Slot J.C."/>
            <person name="Stielow J.B."/>
            <person name="Sun H."/>
            <person name="Kurtzman C.P."/>
            <person name="Blackwell M."/>
            <person name="Grigoriev I.V."/>
            <person name="Jeffries T.W."/>
        </authorList>
    </citation>
    <scope>NUCLEOTIDE SEQUENCE [LARGE SCALE GENOMIC DNA]</scope>
    <source>
        <strain evidence="14">ATCC 58044 / CBS 1984 / NCYC 433 / NRRL Y-366-8</strain>
    </source>
</reference>
<dbReference type="Pfam" id="PF13445">
    <property type="entry name" value="zf-RING_UBOX"/>
    <property type="match status" value="1"/>
</dbReference>
<dbReference type="STRING" id="683960.A0A1E3NW71"/>
<feature type="domain" description="RING-Gid-type" evidence="12">
    <location>
        <begin position="185"/>
        <end position="227"/>
    </location>
</feature>
<dbReference type="GO" id="GO:0008270">
    <property type="term" value="F:zinc ion binding"/>
    <property type="evidence" value="ECO:0007669"/>
    <property type="project" value="UniProtKB-KW"/>
</dbReference>
<keyword evidence="10" id="KW-0812">Transmembrane</keyword>
<evidence type="ECO:0000256" key="10">
    <source>
        <dbReference type="SAM" id="Phobius"/>
    </source>
</evidence>
<dbReference type="Gene3D" id="3.30.40.10">
    <property type="entry name" value="Zinc/RING finger domain, C3HC4 (zinc finger)"/>
    <property type="match status" value="1"/>
</dbReference>
<keyword evidence="5" id="KW-0862">Zinc</keyword>
<feature type="transmembrane region" description="Helical" evidence="10">
    <location>
        <begin position="119"/>
        <end position="142"/>
    </location>
</feature>
<dbReference type="InterPro" id="IPR006595">
    <property type="entry name" value="CTLH_C"/>
</dbReference>
<dbReference type="Proteomes" id="UP000094112">
    <property type="component" value="Unassembled WGS sequence"/>
</dbReference>
<dbReference type="SUPFAM" id="SSF57850">
    <property type="entry name" value="RING/U-box"/>
    <property type="match status" value="1"/>
</dbReference>
<dbReference type="GO" id="GO:0034657">
    <property type="term" value="C:GID complex"/>
    <property type="evidence" value="ECO:0007669"/>
    <property type="project" value="TreeGrafter"/>
</dbReference>
<comment type="similarity">
    <text evidence="6">Belongs to the RMD5/GID2 family.</text>
</comment>
<evidence type="ECO:0000256" key="5">
    <source>
        <dbReference type="ARBA" id="ARBA00022833"/>
    </source>
</evidence>
<feature type="zinc finger region" description="RING-Gid-type" evidence="9">
    <location>
        <begin position="185"/>
        <end position="227"/>
    </location>
</feature>
<dbReference type="PANTHER" id="PTHR12170:SF3">
    <property type="entry name" value="GH10162P"/>
    <property type="match status" value="1"/>
</dbReference>
<accession>A0A1E3NW71</accession>
<name>A0A1E3NW71_WICAA</name>
<sequence length="244" mass="28152">MNHILKKMLNERDLGDAIQWAIKNEAVLLTQMGSDLEFNLHKLQFLEYYNSGEIFKAYQYGKQWFPKFINTNSENLQSVSKLISSILFDSKDESSPYYKENQLSNSNFQEIGILFSKKFCSVIGFSFESSIFMILLCGYISFPTFLKFVKIKNLNNKLDWTSHNELPFEINLPDFLKKFHPIFICPVSKEETTMENPPMALPCHHIISKQSLNKLSRNGGSFKCPYCPTSSIPSKAKQVHFGNI</sequence>
<evidence type="ECO:0000256" key="4">
    <source>
        <dbReference type="ARBA" id="ARBA00022771"/>
    </source>
</evidence>
<dbReference type="InterPro" id="IPR037683">
    <property type="entry name" value="Rmd5_dRing"/>
</dbReference>
<evidence type="ECO:0000313" key="13">
    <source>
        <dbReference type="EMBL" id="ODQ57459.1"/>
    </source>
</evidence>
<evidence type="ECO:0000256" key="3">
    <source>
        <dbReference type="ARBA" id="ARBA00022723"/>
    </source>
</evidence>
<protein>
    <recommendedName>
        <fullName evidence="8">GID complex catalytic subunit 2</fullName>
    </recommendedName>
    <alternativeName>
        <fullName evidence="7">Glucose-induced degradation protein 2</fullName>
    </alternativeName>
</protein>
<evidence type="ECO:0000256" key="8">
    <source>
        <dbReference type="ARBA" id="ARBA00080744"/>
    </source>
</evidence>
<keyword evidence="14" id="KW-1185">Reference proteome</keyword>
<dbReference type="GO" id="GO:0043161">
    <property type="term" value="P:proteasome-mediated ubiquitin-dependent protein catabolic process"/>
    <property type="evidence" value="ECO:0007669"/>
    <property type="project" value="InterPro"/>
</dbReference>
<dbReference type="PANTHER" id="PTHR12170">
    <property type="entry name" value="MACROPHAGE ERYTHROBLAST ATTACHER-RELATED"/>
    <property type="match status" value="1"/>
</dbReference>
<dbReference type="FunFam" id="3.30.40.10:FF:000143">
    <property type="entry name" value="Regulator of gluconeogenesis Rmd5"/>
    <property type="match status" value="1"/>
</dbReference>
<dbReference type="PROSITE" id="PS51867">
    <property type="entry name" value="ZF_RING_GID"/>
    <property type="match status" value="1"/>
</dbReference>